<dbReference type="PRINTS" id="PR00081">
    <property type="entry name" value="GDHRDH"/>
</dbReference>
<dbReference type="Gene3D" id="3.40.50.720">
    <property type="entry name" value="NAD(P)-binding Rossmann-like Domain"/>
    <property type="match status" value="1"/>
</dbReference>
<dbReference type="PANTHER" id="PTHR42760:SF133">
    <property type="entry name" value="3-OXOACYL-[ACYL-CARRIER-PROTEIN] REDUCTASE"/>
    <property type="match status" value="1"/>
</dbReference>
<evidence type="ECO:0000313" key="4">
    <source>
        <dbReference type="EMBL" id="MER2492180.1"/>
    </source>
</evidence>
<sequence>MKKCNQSIFSLHGKVVAVTGAAGLLGAQHCEAIAEFGGVPIMLDINEAKLKQLSNHIESSYDVSPKYYVVDITNENSVEAVASMIESEFGKLDGLVNNAANNPKVEVNDESNFSRLEFFPLSIWNDDIAVGLTGAFLCSKHLGRLISDNKKGGVIINISSDLGLIAPDQRLYSNDDTSTELQAVKPVTYSVVKSGLIGLTRYLSTYWCAQNVRCNAICPGGIENGQEPSFIENVSSLIPMNRMAKKHEYKGTLVWMLSDAASYLNGSIVAVDGGRSAW</sequence>
<comment type="similarity">
    <text evidence="1 3">Belongs to the short-chain dehydrogenases/reductases (SDR) family.</text>
</comment>
<dbReference type="InterPro" id="IPR002347">
    <property type="entry name" value="SDR_fam"/>
</dbReference>
<reference evidence="4 5" key="1">
    <citation type="submission" date="2024-06" db="EMBL/GenBank/DDBJ databases">
        <authorList>
            <person name="Chen R.Y."/>
        </authorList>
    </citation>
    <scope>NUCLEOTIDE SEQUENCE [LARGE SCALE GENOMIC DNA]</scope>
    <source>
        <strain evidence="4 5">D2</strain>
    </source>
</reference>
<gene>
    <name evidence="4" type="ORF">ABS311_09830</name>
</gene>
<dbReference type="EMBL" id="JBELOE010000200">
    <property type="protein sequence ID" value="MER2492180.1"/>
    <property type="molecule type" value="Genomic_DNA"/>
</dbReference>
<name>A0ABV1RH29_9ALTE</name>
<evidence type="ECO:0000256" key="2">
    <source>
        <dbReference type="ARBA" id="ARBA00023002"/>
    </source>
</evidence>
<proteinExistence type="inferred from homology"/>
<dbReference type="Pfam" id="PF00106">
    <property type="entry name" value="adh_short"/>
    <property type="match status" value="1"/>
</dbReference>
<evidence type="ECO:0000313" key="5">
    <source>
        <dbReference type="Proteomes" id="UP001467690"/>
    </source>
</evidence>
<keyword evidence="2" id="KW-0560">Oxidoreductase</keyword>
<accession>A0ABV1RH29</accession>
<dbReference type="PRINTS" id="PR00080">
    <property type="entry name" value="SDRFAMILY"/>
</dbReference>
<organism evidence="4 5">
    <name type="scientific">Catenovulum sediminis</name>
    <dbReference type="NCBI Taxonomy" id="1740262"/>
    <lineage>
        <taxon>Bacteria</taxon>
        <taxon>Pseudomonadati</taxon>
        <taxon>Pseudomonadota</taxon>
        <taxon>Gammaproteobacteria</taxon>
        <taxon>Alteromonadales</taxon>
        <taxon>Alteromonadaceae</taxon>
        <taxon>Catenovulum</taxon>
    </lineage>
</organism>
<evidence type="ECO:0000256" key="1">
    <source>
        <dbReference type="ARBA" id="ARBA00006484"/>
    </source>
</evidence>
<comment type="caution">
    <text evidence="4">The sequence shown here is derived from an EMBL/GenBank/DDBJ whole genome shotgun (WGS) entry which is preliminary data.</text>
</comment>
<evidence type="ECO:0000256" key="3">
    <source>
        <dbReference type="RuleBase" id="RU000363"/>
    </source>
</evidence>
<dbReference type="InterPro" id="IPR036291">
    <property type="entry name" value="NAD(P)-bd_dom_sf"/>
</dbReference>
<dbReference type="SUPFAM" id="SSF51735">
    <property type="entry name" value="NAD(P)-binding Rossmann-fold domains"/>
    <property type="match status" value="1"/>
</dbReference>
<dbReference type="Proteomes" id="UP001467690">
    <property type="component" value="Unassembled WGS sequence"/>
</dbReference>
<protein>
    <submittedName>
        <fullName evidence="4">SDR family oxidoreductase</fullName>
    </submittedName>
</protein>
<keyword evidence="5" id="KW-1185">Reference proteome</keyword>
<dbReference type="RefSeq" id="WP_350401684.1">
    <property type="nucleotide sequence ID" value="NZ_JBELOE010000200.1"/>
</dbReference>
<dbReference type="Pfam" id="PF13561">
    <property type="entry name" value="adh_short_C2"/>
    <property type="match status" value="1"/>
</dbReference>
<dbReference type="PANTHER" id="PTHR42760">
    <property type="entry name" value="SHORT-CHAIN DEHYDROGENASES/REDUCTASES FAMILY MEMBER"/>
    <property type="match status" value="1"/>
</dbReference>